<organism evidence="1 2">
    <name type="scientific">Symbiodinium pilosum</name>
    <name type="common">Dinoflagellate</name>
    <dbReference type="NCBI Taxonomy" id="2952"/>
    <lineage>
        <taxon>Eukaryota</taxon>
        <taxon>Sar</taxon>
        <taxon>Alveolata</taxon>
        <taxon>Dinophyceae</taxon>
        <taxon>Suessiales</taxon>
        <taxon>Symbiodiniaceae</taxon>
        <taxon>Symbiodinium</taxon>
    </lineage>
</organism>
<accession>A0A812R8T8</accession>
<dbReference type="SUPFAM" id="SSF54928">
    <property type="entry name" value="RNA-binding domain, RBD"/>
    <property type="match status" value="1"/>
</dbReference>
<protein>
    <submittedName>
        <fullName evidence="1">Mcat protein</fullName>
    </submittedName>
</protein>
<keyword evidence="2" id="KW-1185">Reference proteome</keyword>
<evidence type="ECO:0000313" key="2">
    <source>
        <dbReference type="Proteomes" id="UP000649617"/>
    </source>
</evidence>
<dbReference type="EMBL" id="CAJNIZ010019435">
    <property type="protein sequence ID" value="CAE7426038.1"/>
    <property type="molecule type" value="Genomic_DNA"/>
</dbReference>
<dbReference type="AlphaFoldDB" id="A0A812R8T8"/>
<comment type="caution">
    <text evidence="1">The sequence shown here is derived from an EMBL/GenBank/DDBJ whole genome shotgun (WGS) entry which is preliminary data.</text>
</comment>
<name>A0A812R8T8_SYMPI</name>
<dbReference type="GO" id="GO:0003676">
    <property type="term" value="F:nucleic acid binding"/>
    <property type="evidence" value="ECO:0007669"/>
    <property type="project" value="InterPro"/>
</dbReference>
<sequence>MDRSTRMNVGYAFVNFISPDVFRMCQATLEGKRFLDKEDCDKRRSRKPIIVSAAHVQGLQENERHFK</sequence>
<gene>
    <name evidence="1" type="primary">Mcat</name>
    <name evidence="1" type="ORF">SPIL2461_LOCUS10441</name>
</gene>
<reference evidence="1" key="1">
    <citation type="submission" date="2021-02" db="EMBL/GenBank/DDBJ databases">
        <authorList>
            <person name="Dougan E. K."/>
            <person name="Rhodes N."/>
            <person name="Thang M."/>
            <person name="Chan C."/>
        </authorList>
    </citation>
    <scope>NUCLEOTIDE SEQUENCE</scope>
</reference>
<dbReference type="OrthoDB" id="417481at2759"/>
<dbReference type="InterPro" id="IPR035979">
    <property type="entry name" value="RBD_domain_sf"/>
</dbReference>
<dbReference type="Proteomes" id="UP000649617">
    <property type="component" value="Unassembled WGS sequence"/>
</dbReference>
<feature type="non-terminal residue" evidence="1">
    <location>
        <position position="67"/>
    </location>
</feature>
<evidence type="ECO:0000313" key="1">
    <source>
        <dbReference type="EMBL" id="CAE7426038.1"/>
    </source>
</evidence>
<proteinExistence type="predicted"/>